<keyword evidence="1" id="KW-0479">Metal-binding</keyword>
<evidence type="ECO:0000256" key="3">
    <source>
        <dbReference type="ARBA" id="ARBA00022842"/>
    </source>
</evidence>
<name>A0A2N0AMJ5_9LEPT</name>
<protein>
    <submittedName>
        <fullName evidence="4">Haloacid dehalogenase</fullName>
    </submittedName>
</protein>
<evidence type="ECO:0000313" key="4">
    <source>
        <dbReference type="EMBL" id="PJZ85490.1"/>
    </source>
</evidence>
<comment type="caution">
    <text evidence="4">The sequence shown here is derived from an EMBL/GenBank/DDBJ whole genome shotgun (WGS) entry which is preliminary data.</text>
</comment>
<proteinExistence type="predicted"/>
<reference evidence="4 5" key="1">
    <citation type="submission" date="2017-07" db="EMBL/GenBank/DDBJ databases">
        <title>Leptospira spp. isolated from tropical soils.</title>
        <authorList>
            <person name="Thibeaux R."/>
            <person name="Iraola G."/>
            <person name="Ferres I."/>
            <person name="Bierque E."/>
            <person name="Girault D."/>
            <person name="Soupe-Gilbert M.-E."/>
            <person name="Picardeau M."/>
            <person name="Goarant C."/>
        </authorList>
    </citation>
    <scope>NUCLEOTIDE SEQUENCE [LARGE SCALE GENOMIC DNA]</scope>
    <source>
        <strain evidence="4 5">FH2-B-A1</strain>
    </source>
</reference>
<dbReference type="InterPro" id="IPR050582">
    <property type="entry name" value="HAD-like_SerB"/>
</dbReference>
<dbReference type="Pfam" id="PF12710">
    <property type="entry name" value="HAD"/>
    <property type="match status" value="1"/>
</dbReference>
<dbReference type="PANTHER" id="PTHR43344:SF13">
    <property type="entry name" value="PHOSPHATASE RV3661-RELATED"/>
    <property type="match status" value="1"/>
</dbReference>
<evidence type="ECO:0000256" key="1">
    <source>
        <dbReference type="ARBA" id="ARBA00022723"/>
    </source>
</evidence>
<organism evidence="4 5">
    <name type="scientific">Leptospira harrisiae</name>
    <dbReference type="NCBI Taxonomy" id="2023189"/>
    <lineage>
        <taxon>Bacteria</taxon>
        <taxon>Pseudomonadati</taxon>
        <taxon>Spirochaetota</taxon>
        <taxon>Spirochaetia</taxon>
        <taxon>Leptospirales</taxon>
        <taxon>Leptospiraceae</taxon>
        <taxon>Leptospira</taxon>
    </lineage>
</organism>
<dbReference type="GO" id="GO:0046872">
    <property type="term" value="F:metal ion binding"/>
    <property type="evidence" value="ECO:0007669"/>
    <property type="project" value="UniProtKB-KW"/>
</dbReference>
<evidence type="ECO:0000313" key="5">
    <source>
        <dbReference type="Proteomes" id="UP000232145"/>
    </source>
</evidence>
<accession>A0A2N0AMJ5</accession>
<dbReference type="RefSeq" id="WP_100742388.1">
    <property type="nucleotide sequence ID" value="NZ_NPDW01000001.1"/>
</dbReference>
<dbReference type="OrthoDB" id="355730at2"/>
<sequence length="275" mass="32201">MTNLTKNSWTEEIFDRLTTIIPKAPGIACFDFDNTLIRNDFGEKIMEELLHDGLIYVPKDLSEFFRDKELWRDHTKLSIPEKESLIWEEYSYQLKEYGIERGYRWTCFIFQGMDMEEYYEVSRKAWDRVYIHDKDSGVFPQVEMKDLISYLYHHKWIVYIVTASPEPGIAAISHLFPVEESKVIGMRQELGENGKFTHRLIEPYTYGEGKVKAIEERIGKYPDLAFGDSFNDFPMLCQAKQMAVAINRDNPEFAAACASKGIYIQPYFTFPQVLT</sequence>
<dbReference type="SUPFAM" id="SSF56784">
    <property type="entry name" value="HAD-like"/>
    <property type="match status" value="1"/>
</dbReference>
<keyword evidence="3" id="KW-0460">Magnesium</keyword>
<dbReference type="EMBL" id="NPDX01000001">
    <property type="protein sequence ID" value="PJZ85490.1"/>
    <property type="molecule type" value="Genomic_DNA"/>
</dbReference>
<dbReference type="PANTHER" id="PTHR43344">
    <property type="entry name" value="PHOSPHOSERINE PHOSPHATASE"/>
    <property type="match status" value="1"/>
</dbReference>
<gene>
    <name evidence="4" type="ORF">CH364_04505</name>
</gene>
<dbReference type="Proteomes" id="UP000232145">
    <property type="component" value="Unassembled WGS sequence"/>
</dbReference>
<dbReference type="InterPro" id="IPR036412">
    <property type="entry name" value="HAD-like_sf"/>
</dbReference>
<dbReference type="Gene3D" id="3.40.50.1000">
    <property type="entry name" value="HAD superfamily/HAD-like"/>
    <property type="match status" value="1"/>
</dbReference>
<evidence type="ECO:0000256" key="2">
    <source>
        <dbReference type="ARBA" id="ARBA00022801"/>
    </source>
</evidence>
<keyword evidence="2" id="KW-0378">Hydrolase</keyword>
<dbReference type="InterPro" id="IPR023214">
    <property type="entry name" value="HAD_sf"/>
</dbReference>
<dbReference type="AlphaFoldDB" id="A0A2N0AMJ5"/>
<keyword evidence="5" id="KW-1185">Reference proteome</keyword>
<dbReference type="GO" id="GO:0016787">
    <property type="term" value="F:hydrolase activity"/>
    <property type="evidence" value="ECO:0007669"/>
    <property type="project" value="UniProtKB-KW"/>
</dbReference>